<evidence type="ECO:0000256" key="1">
    <source>
        <dbReference type="ARBA" id="ARBA00022475"/>
    </source>
</evidence>
<organism evidence="7 8">
    <name type="scientific">Paenibacillus aurantiacus</name>
    <dbReference type="NCBI Taxonomy" id="1936118"/>
    <lineage>
        <taxon>Bacteria</taxon>
        <taxon>Bacillati</taxon>
        <taxon>Bacillota</taxon>
        <taxon>Bacilli</taxon>
        <taxon>Bacillales</taxon>
        <taxon>Paenibacillaceae</taxon>
        <taxon>Paenibacillus</taxon>
    </lineage>
</organism>
<dbReference type="Gene3D" id="3.40.190.10">
    <property type="entry name" value="Periplasmic binding protein-like II"/>
    <property type="match status" value="2"/>
</dbReference>
<dbReference type="SUPFAM" id="SSF53850">
    <property type="entry name" value="Periplasmic binding protein-like II"/>
    <property type="match status" value="1"/>
</dbReference>
<dbReference type="RefSeq" id="WP_377491792.1">
    <property type="nucleotide sequence ID" value="NZ_JBHMDO010000012.1"/>
</dbReference>
<evidence type="ECO:0000256" key="6">
    <source>
        <dbReference type="SAM" id="Phobius"/>
    </source>
</evidence>
<accession>A0ABV5KK73</accession>
<keyword evidence="2" id="KW-0732">Signal</keyword>
<feature type="transmembrane region" description="Helical" evidence="6">
    <location>
        <begin position="6"/>
        <end position="25"/>
    </location>
</feature>
<keyword evidence="5" id="KW-0449">Lipoprotein</keyword>
<evidence type="ECO:0000313" key="8">
    <source>
        <dbReference type="Proteomes" id="UP001589747"/>
    </source>
</evidence>
<dbReference type="Proteomes" id="UP001589747">
    <property type="component" value="Unassembled WGS sequence"/>
</dbReference>
<proteinExistence type="predicted"/>
<name>A0ABV5KK73_9BACL</name>
<evidence type="ECO:0000256" key="3">
    <source>
        <dbReference type="ARBA" id="ARBA00023136"/>
    </source>
</evidence>
<evidence type="ECO:0000313" key="7">
    <source>
        <dbReference type="EMBL" id="MFB9325614.1"/>
    </source>
</evidence>
<sequence length="446" mass="48736">MKGTRWYVYGGVLLVAMALATVQLIGMLREAGEGAAVGAADTSGRIQLLWLHHFDEPGSQAWIDSGIRQFQEKHPNVTVTAMPLDGGDYMSLLRMRIASGEMPDLYMLDHLFGAQDIIEAGFAADLTGRASLKQVEPRYLKGGSSEDGRTWMLPIDANGLGVTYNKEVFAKAGIKRLPETWNEFLTLCQRLEQSGVTPIAAGYKDTWTLFWDLATDLVPSTLLNDPLLVEKLSDGTRTFEASADSLAQPLHRLAERFAYVNSHPFETSWDEARTMVAEGKAAMIVGGTWSVDGVRSVNPDVSLGLFPLPYSDDPADSLFPMKATGGIVVNPLSPHADLALELLDWFARPEMGDSLQRNKRSVSVLKGVEQGFDPAIAELNRGYIETNRTVDWSGVQTGFTNQQLARAFSVAVADYLIDPGRGVDALLRGLDEVVVQSGKREGDEGR</sequence>
<gene>
    <name evidence="7" type="ORF">ACFFSY_06720</name>
</gene>
<dbReference type="InterPro" id="IPR050490">
    <property type="entry name" value="Bact_solute-bd_prot1"/>
</dbReference>
<reference evidence="7 8" key="1">
    <citation type="submission" date="2024-09" db="EMBL/GenBank/DDBJ databases">
        <authorList>
            <person name="Sun Q."/>
            <person name="Mori K."/>
        </authorList>
    </citation>
    <scope>NUCLEOTIDE SEQUENCE [LARGE SCALE GENOMIC DNA]</scope>
    <source>
        <strain evidence="7 8">TISTR 2452</strain>
    </source>
</reference>
<dbReference type="PANTHER" id="PTHR43649:SF33">
    <property type="entry name" value="POLYGALACTURONAN_RHAMNOGALACTURONAN-BINDING PROTEIN YTCQ"/>
    <property type="match status" value="1"/>
</dbReference>
<evidence type="ECO:0000256" key="4">
    <source>
        <dbReference type="ARBA" id="ARBA00023139"/>
    </source>
</evidence>
<protein>
    <submittedName>
        <fullName evidence="7">ABC transporter substrate-binding protein</fullName>
    </submittedName>
</protein>
<dbReference type="InterPro" id="IPR006059">
    <property type="entry name" value="SBP"/>
</dbReference>
<dbReference type="PANTHER" id="PTHR43649">
    <property type="entry name" value="ARABINOSE-BINDING PROTEIN-RELATED"/>
    <property type="match status" value="1"/>
</dbReference>
<dbReference type="Pfam" id="PF01547">
    <property type="entry name" value="SBP_bac_1"/>
    <property type="match status" value="1"/>
</dbReference>
<keyword evidence="3 6" id="KW-0472">Membrane</keyword>
<evidence type="ECO:0000256" key="5">
    <source>
        <dbReference type="ARBA" id="ARBA00023288"/>
    </source>
</evidence>
<keyword evidence="8" id="KW-1185">Reference proteome</keyword>
<dbReference type="EMBL" id="JBHMDO010000012">
    <property type="protein sequence ID" value="MFB9325614.1"/>
    <property type="molecule type" value="Genomic_DNA"/>
</dbReference>
<keyword evidence="1" id="KW-1003">Cell membrane</keyword>
<keyword evidence="4" id="KW-0564">Palmitate</keyword>
<keyword evidence="6" id="KW-1133">Transmembrane helix</keyword>
<comment type="caution">
    <text evidence="7">The sequence shown here is derived from an EMBL/GenBank/DDBJ whole genome shotgun (WGS) entry which is preliminary data.</text>
</comment>
<evidence type="ECO:0000256" key="2">
    <source>
        <dbReference type="ARBA" id="ARBA00022729"/>
    </source>
</evidence>
<keyword evidence="6" id="KW-0812">Transmembrane</keyword>